<dbReference type="AlphaFoldDB" id="A0A382H556"/>
<keyword evidence="2" id="KW-0408">Iron</keyword>
<feature type="domain" description="IspG TIM-barrel" evidence="3">
    <location>
        <begin position="9"/>
        <end position="153"/>
    </location>
</feature>
<dbReference type="InterPro" id="IPR058578">
    <property type="entry name" value="IspG_TIM"/>
</dbReference>
<dbReference type="Pfam" id="PF04551">
    <property type="entry name" value="GcpE"/>
    <property type="match status" value="1"/>
</dbReference>
<keyword evidence="2" id="KW-0004">4Fe-4S</keyword>
<evidence type="ECO:0000259" key="3">
    <source>
        <dbReference type="Pfam" id="PF04551"/>
    </source>
</evidence>
<reference evidence="4" key="1">
    <citation type="submission" date="2018-05" db="EMBL/GenBank/DDBJ databases">
        <authorList>
            <person name="Lanie J.A."/>
            <person name="Ng W.-L."/>
            <person name="Kazmierczak K.M."/>
            <person name="Andrzejewski T.M."/>
            <person name="Davidsen T.M."/>
            <person name="Wayne K.J."/>
            <person name="Tettelin H."/>
            <person name="Glass J.I."/>
            <person name="Rusch D."/>
            <person name="Podicherti R."/>
            <person name="Tsui H.-C.T."/>
            <person name="Winkler M.E."/>
        </authorList>
    </citation>
    <scope>NUCLEOTIDE SEQUENCE</scope>
</reference>
<evidence type="ECO:0000313" key="4">
    <source>
        <dbReference type="EMBL" id="SVB82057.1"/>
    </source>
</evidence>
<dbReference type="InterPro" id="IPR004588">
    <property type="entry name" value="IspG_bac-typ"/>
</dbReference>
<sequence length="155" mass="17204">MNAINRLSRKIHIGSLVIGGDSPVAVQSMAATQTQDLVETARQIEILERAGADVIRIAVDNEADVLALKTLRKKFPNPIFSVDLQENYRLAPKVAPLVNKIRYNPGHLYHLDKDKSIRQKVEFIVAAAESHNCAIRVGVNCGSIAPEYKENFKED</sequence>
<keyword evidence="2" id="KW-0479">Metal-binding</keyword>
<evidence type="ECO:0000256" key="2">
    <source>
        <dbReference type="ARBA" id="ARBA00022485"/>
    </source>
</evidence>
<organism evidence="4">
    <name type="scientific">marine metagenome</name>
    <dbReference type="NCBI Taxonomy" id="408172"/>
    <lineage>
        <taxon>unclassified sequences</taxon>
        <taxon>metagenomes</taxon>
        <taxon>ecological metagenomes</taxon>
    </lineage>
</organism>
<dbReference type="GO" id="GO:0019288">
    <property type="term" value="P:isopentenyl diphosphate biosynthetic process, methylerythritol 4-phosphate pathway"/>
    <property type="evidence" value="ECO:0007669"/>
    <property type="project" value="TreeGrafter"/>
</dbReference>
<proteinExistence type="predicted"/>
<dbReference type="EMBL" id="UINC01059068">
    <property type="protein sequence ID" value="SVB82057.1"/>
    <property type="molecule type" value="Genomic_DNA"/>
</dbReference>
<dbReference type="GO" id="GO:0046429">
    <property type="term" value="F:4-hydroxy-3-methylbut-2-en-1-yl diphosphate synthase activity (ferredoxin)"/>
    <property type="evidence" value="ECO:0007669"/>
    <property type="project" value="InterPro"/>
</dbReference>
<comment type="cofactor">
    <cofactor evidence="1">
        <name>[4Fe-4S] cluster</name>
        <dbReference type="ChEBI" id="CHEBI:49883"/>
    </cofactor>
</comment>
<accession>A0A382H556</accession>
<dbReference type="GO" id="GO:0016114">
    <property type="term" value="P:terpenoid biosynthetic process"/>
    <property type="evidence" value="ECO:0007669"/>
    <property type="project" value="InterPro"/>
</dbReference>
<evidence type="ECO:0000256" key="1">
    <source>
        <dbReference type="ARBA" id="ARBA00001966"/>
    </source>
</evidence>
<keyword evidence="2" id="KW-0411">Iron-sulfur</keyword>
<feature type="non-terminal residue" evidence="4">
    <location>
        <position position="155"/>
    </location>
</feature>
<name>A0A382H556_9ZZZZ</name>
<dbReference type="InterPro" id="IPR011005">
    <property type="entry name" value="Dihydropteroate_synth-like_sf"/>
</dbReference>
<protein>
    <recommendedName>
        <fullName evidence="3">IspG TIM-barrel domain-containing protein</fullName>
    </recommendedName>
</protein>
<dbReference type="GO" id="GO:0051539">
    <property type="term" value="F:4 iron, 4 sulfur cluster binding"/>
    <property type="evidence" value="ECO:0007669"/>
    <property type="project" value="UniProtKB-KW"/>
</dbReference>
<dbReference type="PANTHER" id="PTHR30454">
    <property type="entry name" value="4-HYDROXY-3-METHYLBUT-2-EN-1-YL DIPHOSPHATE SYNTHASE"/>
    <property type="match status" value="1"/>
</dbReference>
<dbReference type="PANTHER" id="PTHR30454:SF0">
    <property type="entry name" value="4-HYDROXY-3-METHYLBUT-2-EN-1-YL DIPHOSPHATE SYNTHASE (FERREDOXIN), CHLOROPLASTIC"/>
    <property type="match status" value="1"/>
</dbReference>
<gene>
    <name evidence="4" type="ORF">METZ01_LOCUS234911</name>
</gene>
<dbReference type="Gene3D" id="3.20.20.20">
    <property type="entry name" value="Dihydropteroate synthase-like"/>
    <property type="match status" value="1"/>
</dbReference>